<evidence type="ECO:0000313" key="1">
    <source>
        <dbReference type="EMBL" id="MPN07681.1"/>
    </source>
</evidence>
<comment type="caution">
    <text evidence="1">The sequence shown here is derived from an EMBL/GenBank/DDBJ whole genome shotgun (WGS) entry which is preliminary data.</text>
</comment>
<name>A0A645F072_9ZZZZ</name>
<dbReference type="AlphaFoldDB" id="A0A645F072"/>
<evidence type="ECO:0008006" key="2">
    <source>
        <dbReference type="Google" id="ProtNLM"/>
    </source>
</evidence>
<dbReference type="EMBL" id="VSSQ01053677">
    <property type="protein sequence ID" value="MPN07681.1"/>
    <property type="molecule type" value="Genomic_DNA"/>
</dbReference>
<dbReference type="SUPFAM" id="SSF53850">
    <property type="entry name" value="Periplasmic binding protein-like II"/>
    <property type="match status" value="1"/>
</dbReference>
<sequence length="112" mass="12815">MGEDKNFPNAGIGATTTFIKENEDVMKKFEKEYEKALNYLIENPEVAGELGQKHFGLNKEIVIKSMPRLGLMYKNGKDSKESLDDFYKLLFEFNPSTIGGNVPNEEFYYSTK</sequence>
<proteinExistence type="predicted"/>
<organism evidence="1">
    <name type="scientific">bioreactor metagenome</name>
    <dbReference type="NCBI Taxonomy" id="1076179"/>
    <lineage>
        <taxon>unclassified sequences</taxon>
        <taxon>metagenomes</taxon>
        <taxon>ecological metagenomes</taxon>
    </lineage>
</organism>
<gene>
    <name evidence="1" type="ORF">SDC9_154952</name>
</gene>
<dbReference type="Gene3D" id="3.40.190.10">
    <property type="entry name" value="Periplasmic binding protein-like II"/>
    <property type="match status" value="1"/>
</dbReference>
<reference evidence="1" key="1">
    <citation type="submission" date="2019-08" db="EMBL/GenBank/DDBJ databases">
        <authorList>
            <person name="Kucharzyk K."/>
            <person name="Murdoch R.W."/>
            <person name="Higgins S."/>
            <person name="Loffler F."/>
        </authorList>
    </citation>
    <scope>NUCLEOTIDE SEQUENCE</scope>
</reference>
<accession>A0A645F072</accession>
<protein>
    <recommendedName>
        <fullName evidence="2">SsuA/THI5-like domain-containing protein</fullName>
    </recommendedName>
</protein>